<keyword evidence="11" id="KW-1185">Reference proteome</keyword>
<dbReference type="InterPro" id="IPR050888">
    <property type="entry name" value="ZnF_C2H2-type_TF"/>
</dbReference>
<keyword evidence="4 7" id="KW-0863">Zinc-finger</keyword>
<dbReference type="PANTHER" id="PTHR24406">
    <property type="entry name" value="TRANSCRIPTIONAL REPRESSOR CTCFL-RELATED"/>
    <property type="match status" value="1"/>
</dbReference>
<feature type="domain" description="C2H2-type" evidence="9">
    <location>
        <begin position="278"/>
        <end position="300"/>
    </location>
</feature>
<dbReference type="Gene3D" id="3.30.160.60">
    <property type="entry name" value="Classic Zinc Finger"/>
    <property type="match status" value="9"/>
</dbReference>
<feature type="domain" description="C2H2-type" evidence="9">
    <location>
        <begin position="359"/>
        <end position="386"/>
    </location>
</feature>
<evidence type="ECO:0000313" key="11">
    <source>
        <dbReference type="Proteomes" id="UP000292052"/>
    </source>
</evidence>
<evidence type="ECO:0000256" key="6">
    <source>
        <dbReference type="ARBA" id="ARBA00023242"/>
    </source>
</evidence>
<keyword evidence="2" id="KW-0479">Metal-binding</keyword>
<dbReference type="GO" id="GO:0008270">
    <property type="term" value="F:zinc ion binding"/>
    <property type="evidence" value="ECO:0007669"/>
    <property type="project" value="UniProtKB-KW"/>
</dbReference>
<accession>A0A482VRJ5</accession>
<feature type="region of interest" description="Disordered" evidence="8">
    <location>
        <begin position="386"/>
        <end position="411"/>
    </location>
</feature>
<evidence type="ECO:0000313" key="10">
    <source>
        <dbReference type="EMBL" id="RZC35384.1"/>
    </source>
</evidence>
<feature type="domain" description="C2H2-type" evidence="9">
    <location>
        <begin position="668"/>
        <end position="695"/>
    </location>
</feature>
<organism evidence="10 11">
    <name type="scientific">Asbolus verrucosus</name>
    <name type="common">Desert ironclad beetle</name>
    <dbReference type="NCBI Taxonomy" id="1661398"/>
    <lineage>
        <taxon>Eukaryota</taxon>
        <taxon>Metazoa</taxon>
        <taxon>Ecdysozoa</taxon>
        <taxon>Arthropoda</taxon>
        <taxon>Hexapoda</taxon>
        <taxon>Insecta</taxon>
        <taxon>Pterygota</taxon>
        <taxon>Neoptera</taxon>
        <taxon>Endopterygota</taxon>
        <taxon>Coleoptera</taxon>
        <taxon>Polyphaga</taxon>
        <taxon>Cucujiformia</taxon>
        <taxon>Tenebrionidae</taxon>
        <taxon>Pimeliinae</taxon>
        <taxon>Asbolus</taxon>
    </lineage>
</organism>
<feature type="domain" description="C2H2-type" evidence="9">
    <location>
        <begin position="581"/>
        <end position="608"/>
    </location>
</feature>
<dbReference type="InterPro" id="IPR013087">
    <property type="entry name" value="Znf_C2H2_type"/>
</dbReference>
<protein>
    <recommendedName>
        <fullName evidence="9">C2H2-type domain-containing protein</fullName>
    </recommendedName>
</protein>
<feature type="domain" description="C2H2-type" evidence="9">
    <location>
        <begin position="323"/>
        <end position="351"/>
    </location>
</feature>
<feature type="domain" description="C2H2-type" evidence="9">
    <location>
        <begin position="701"/>
        <end position="729"/>
    </location>
</feature>
<evidence type="ECO:0000256" key="5">
    <source>
        <dbReference type="ARBA" id="ARBA00022833"/>
    </source>
</evidence>
<name>A0A482VRJ5_ASBVE</name>
<dbReference type="GO" id="GO:0005634">
    <property type="term" value="C:nucleus"/>
    <property type="evidence" value="ECO:0007669"/>
    <property type="project" value="UniProtKB-SubCell"/>
</dbReference>
<feature type="region of interest" description="Disordered" evidence="8">
    <location>
        <begin position="78"/>
        <end position="97"/>
    </location>
</feature>
<reference evidence="10 11" key="1">
    <citation type="submission" date="2017-03" db="EMBL/GenBank/DDBJ databases">
        <title>Genome of the blue death feigning beetle - Asbolus verrucosus.</title>
        <authorList>
            <person name="Rider S.D."/>
        </authorList>
    </citation>
    <scope>NUCLEOTIDE SEQUENCE [LARGE SCALE GENOMIC DNA]</scope>
    <source>
        <strain evidence="10">Butters</strain>
        <tissue evidence="10">Head and leg muscle</tissue>
    </source>
</reference>
<feature type="domain" description="C2H2-type" evidence="9">
    <location>
        <begin position="732"/>
        <end position="759"/>
    </location>
</feature>
<evidence type="ECO:0000259" key="9">
    <source>
        <dbReference type="PROSITE" id="PS50157"/>
    </source>
</evidence>
<dbReference type="PROSITE" id="PS50157">
    <property type="entry name" value="ZINC_FINGER_C2H2_2"/>
    <property type="match status" value="13"/>
</dbReference>
<keyword evidence="6" id="KW-0539">Nucleus</keyword>
<sequence length="792" mass="91216">MADDKLSTMVCHQCIEKINNWQSFKHSCSENQTKLEQWMNMSNSDLSDMNIQIKEEPVDHEVLSPEVIINGEGSMKNEPMEEEYSDLPPPLTPQGPEDGDVEIVVHSPSSQLNNNDDEDNPRKCGFCGKVFSSAGNRKKHQRVIHGIKSYGSTTESDVEPEDEEGNGKVINPMFMQKLPGTTCPVCSKEYSSNNNMWRHYKTHFEEDCGGMFSTSEWEKHKGMHKKKNCNECGKVFQFQSELDQHRSVHLNLKLYRDSKTQSYKSTMVSPNSESNIVLMCEICDRMFTSKDQLKEHKVTHEKMPVLESAEVGVVEEDNKSKKFACKLCNKQYSGYGGLWDHNRKKHPDNKSPHSADFPKQCKYCDKVFFTGGSYFMHKQMHERNNQIPLKKQAEVSQNKPQSTEEEANEDDTESYHTCKRCFKVFSNRYNLKTHMKCHGIVYNMSPTTKSTKKGSKKVWCDICHCAFENLASLEKHKAEGHAETDEGMPTLSDEQSEGDLKAPFVFTCDVCVQTFTTKMALKKHKERHAREVRPIIKNKQTLVYCKYCKISFANTQILSNHMKEEHLEQYKARGKERSKQFICKICGKTFTSMSALYAHQGWHKRGKFEAPVRTEQPLLKVVKEEPKAKVEAAQFQCSTCNAVLPNDTALQIHILEKHRNVNATVLPARCTMCNLDFSSQDEYEQHKRFHAMVDKQPKKTFPCNYCPAAFGKVEMLKTHLRQFHREQTQQEYKCPQCDRVFEKHSSLSIHLKVHEKQRLTTGAKPLYSCSICNKGFDLPKDLRTHTIQAHPF</sequence>
<feature type="domain" description="C2H2-type" evidence="9">
    <location>
        <begin position="181"/>
        <end position="208"/>
    </location>
</feature>
<evidence type="ECO:0000256" key="2">
    <source>
        <dbReference type="ARBA" id="ARBA00022723"/>
    </source>
</evidence>
<feature type="domain" description="C2H2-type" evidence="9">
    <location>
        <begin position="506"/>
        <end position="533"/>
    </location>
</feature>
<evidence type="ECO:0000256" key="1">
    <source>
        <dbReference type="ARBA" id="ARBA00004123"/>
    </source>
</evidence>
<feature type="domain" description="C2H2-type" evidence="9">
    <location>
        <begin position="416"/>
        <end position="438"/>
    </location>
</feature>
<feature type="domain" description="C2H2-type" evidence="9">
    <location>
        <begin position="122"/>
        <end position="145"/>
    </location>
</feature>
<comment type="caution">
    <text evidence="10">The sequence shown here is derived from an EMBL/GenBank/DDBJ whole genome shotgun (WGS) entry which is preliminary data.</text>
</comment>
<dbReference type="AlphaFoldDB" id="A0A482VRJ5"/>
<keyword evidence="3" id="KW-0677">Repeat</keyword>
<dbReference type="InterPro" id="IPR036236">
    <property type="entry name" value="Znf_C2H2_sf"/>
</dbReference>
<evidence type="ECO:0000256" key="3">
    <source>
        <dbReference type="ARBA" id="ARBA00022737"/>
    </source>
</evidence>
<keyword evidence="5" id="KW-0862">Zinc</keyword>
<evidence type="ECO:0000256" key="8">
    <source>
        <dbReference type="SAM" id="MobiDB-lite"/>
    </source>
</evidence>
<evidence type="ECO:0000256" key="4">
    <source>
        <dbReference type="ARBA" id="ARBA00022771"/>
    </source>
</evidence>
<dbReference type="SMART" id="SM00355">
    <property type="entry name" value="ZnF_C2H2"/>
    <property type="match status" value="16"/>
</dbReference>
<dbReference type="PROSITE" id="PS00028">
    <property type="entry name" value="ZINC_FINGER_C2H2_1"/>
    <property type="match status" value="16"/>
</dbReference>
<feature type="domain" description="C2H2-type" evidence="9">
    <location>
        <begin position="767"/>
        <end position="792"/>
    </location>
</feature>
<gene>
    <name evidence="10" type="ORF">BDFB_002806</name>
</gene>
<dbReference type="Pfam" id="PF00096">
    <property type="entry name" value="zf-C2H2"/>
    <property type="match status" value="7"/>
</dbReference>
<feature type="domain" description="C2H2-type" evidence="9">
    <location>
        <begin position="227"/>
        <end position="254"/>
    </location>
</feature>
<dbReference type="EMBL" id="QDEB01071468">
    <property type="protein sequence ID" value="RZC35384.1"/>
    <property type="molecule type" value="Genomic_DNA"/>
</dbReference>
<dbReference type="Proteomes" id="UP000292052">
    <property type="component" value="Unassembled WGS sequence"/>
</dbReference>
<dbReference type="SUPFAM" id="SSF57667">
    <property type="entry name" value="beta-beta-alpha zinc fingers"/>
    <property type="match status" value="6"/>
</dbReference>
<evidence type="ECO:0000256" key="7">
    <source>
        <dbReference type="PROSITE-ProRule" id="PRU00042"/>
    </source>
</evidence>
<proteinExistence type="predicted"/>
<dbReference type="Pfam" id="PF13912">
    <property type="entry name" value="zf-C2H2_6"/>
    <property type="match status" value="1"/>
</dbReference>
<comment type="subcellular location">
    <subcellularLocation>
        <location evidence="1">Nucleus</location>
    </subcellularLocation>
</comment>
<dbReference type="OrthoDB" id="10039931at2759"/>